<evidence type="ECO:0000313" key="2">
    <source>
        <dbReference type="EMBL" id="SOR62173.1"/>
    </source>
</evidence>
<organism evidence="2 3">
    <name type="scientific">Leptospira interrogans serovar Manilae</name>
    <dbReference type="NCBI Taxonomy" id="214675"/>
    <lineage>
        <taxon>Bacteria</taxon>
        <taxon>Pseudomonadati</taxon>
        <taxon>Spirochaetota</taxon>
        <taxon>Spirochaetia</taxon>
        <taxon>Leptospirales</taxon>
        <taxon>Leptospiraceae</taxon>
        <taxon>Leptospira</taxon>
    </lineage>
</organism>
<reference evidence="2 3" key="1">
    <citation type="submission" date="2017-11" db="EMBL/GenBank/DDBJ databases">
        <authorList>
            <person name="Lechat P."/>
        </authorList>
    </citation>
    <scope>NUCLEOTIDE SEQUENCE [LARGE SCALE GENOMIC DNA]</scope>
    <source>
        <strain evidence="2">L495</strain>
    </source>
</reference>
<evidence type="ECO:0000256" key="1">
    <source>
        <dbReference type="SAM" id="Phobius"/>
    </source>
</evidence>
<protein>
    <submittedName>
        <fullName evidence="2">Uncharacterized protein</fullName>
    </submittedName>
</protein>
<dbReference type="AlphaFoldDB" id="A0AAQ1P0M2"/>
<comment type="caution">
    <text evidence="2">The sequence shown here is derived from an EMBL/GenBank/DDBJ whole genome shotgun (WGS) entry which is preliminary data.</text>
</comment>
<gene>
    <name evidence="2" type="ORF">LMANV2_410029</name>
</gene>
<feature type="transmembrane region" description="Helical" evidence="1">
    <location>
        <begin position="21"/>
        <end position="46"/>
    </location>
</feature>
<name>A0AAQ1P0M2_LEPIR</name>
<accession>A0AAQ1P0M2</accession>
<keyword evidence="1" id="KW-0472">Membrane</keyword>
<dbReference type="Proteomes" id="UP000234460">
    <property type="component" value="Chromosome LMANV2"/>
</dbReference>
<proteinExistence type="predicted"/>
<dbReference type="EMBL" id="OEJX01000036">
    <property type="protein sequence ID" value="SOR62173.1"/>
    <property type="molecule type" value="Genomic_DNA"/>
</dbReference>
<keyword evidence="1" id="KW-0812">Transmembrane</keyword>
<keyword evidence="1" id="KW-1133">Transmembrane helix</keyword>
<evidence type="ECO:0000313" key="3">
    <source>
        <dbReference type="Proteomes" id="UP000234460"/>
    </source>
</evidence>
<sequence>MVSAIGIFAHSIKALIDPRATIFWCIGTFAITVIFVFLSFISSLFFEFQI</sequence>